<gene>
    <name evidence="3" type="ORF">C7I84_00525</name>
</gene>
<dbReference type="Pfam" id="PF09925">
    <property type="entry name" value="DUF2157"/>
    <property type="match status" value="1"/>
</dbReference>
<feature type="transmembrane region" description="Helical" evidence="1">
    <location>
        <begin position="105"/>
        <end position="127"/>
    </location>
</feature>
<sequence>MAGYGKRLRRDVERWIGLGLIDASTGEALLADAAANDRRSLSFGSVLLMMAALLFCAALLLLVAANWEALPRLGRVGLLFALILAGYLGGALLKNRGHGAFAEGAWLIAATAFGGAIALIGQMYHLSGDEEAAILTWCAGTALAAVALCSGPLTVAAVGIAACWMVTEGFDLWGRGDLPLAYPALALGLWLVSLWSGSVVARHLLLLSLVAYAVLLTGVADVAVVGLCLAAVSAVVFAVSVLAAEPVERLTRLDGRLPLHGLIGFLVGAAMVQLEHSDDTALLVVCALVVFAAIAAAILLAGRDSRGLRWLAYLGFFSELAFLYVATVGTMLDTASLFLASGLALGLVAFLIIRIERRLGGGGEVAA</sequence>
<dbReference type="Proteomes" id="UP000241229">
    <property type="component" value="Unassembled WGS sequence"/>
</dbReference>
<reference evidence="3 4" key="1">
    <citation type="submission" date="2018-03" db="EMBL/GenBank/DDBJ databases">
        <title>The draft genome of Mesorhizobium sp. 6GN-30.</title>
        <authorList>
            <person name="Liu L."/>
            <person name="Li L."/>
            <person name="Wang T."/>
            <person name="Zhang X."/>
            <person name="Liang L."/>
        </authorList>
    </citation>
    <scope>NUCLEOTIDE SEQUENCE [LARGE SCALE GENOMIC DNA]</scope>
    <source>
        <strain evidence="3 4">6GN30</strain>
    </source>
</reference>
<evidence type="ECO:0000259" key="2">
    <source>
        <dbReference type="Pfam" id="PF09925"/>
    </source>
</evidence>
<feature type="transmembrane region" description="Helical" evidence="1">
    <location>
        <begin position="73"/>
        <end position="93"/>
    </location>
</feature>
<dbReference type="OrthoDB" id="7353197at2"/>
<keyword evidence="1" id="KW-0472">Membrane</keyword>
<organism evidence="3 4">
    <name type="scientific">Kumtagia ephedrae</name>
    <dbReference type="NCBI Taxonomy" id="2116701"/>
    <lineage>
        <taxon>Bacteria</taxon>
        <taxon>Pseudomonadati</taxon>
        <taxon>Pseudomonadota</taxon>
        <taxon>Alphaproteobacteria</taxon>
        <taxon>Hyphomicrobiales</taxon>
        <taxon>Phyllobacteriaceae</taxon>
        <taxon>Kumtagia</taxon>
    </lineage>
</organism>
<feature type="transmembrane region" description="Helical" evidence="1">
    <location>
        <begin position="46"/>
        <end position="67"/>
    </location>
</feature>
<dbReference type="EMBL" id="PXYK01000001">
    <property type="protein sequence ID" value="PSJ65648.1"/>
    <property type="molecule type" value="Genomic_DNA"/>
</dbReference>
<feature type="transmembrane region" description="Helical" evidence="1">
    <location>
        <begin position="335"/>
        <end position="353"/>
    </location>
</feature>
<evidence type="ECO:0000313" key="4">
    <source>
        <dbReference type="Proteomes" id="UP000241229"/>
    </source>
</evidence>
<dbReference type="AlphaFoldDB" id="A0A2P7ST29"/>
<feature type="transmembrane region" description="Helical" evidence="1">
    <location>
        <begin position="310"/>
        <end position="329"/>
    </location>
</feature>
<dbReference type="RefSeq" id="WP_106770190.1">
    <property type="nucleotide sequence ID" value="NZ_PXYK01000001.1"/>
</dbReference>
<keyword evidence="4" id="KW-1185">Reference proteome</keyword>
<feature type="transmembrane region" description="Helical" evidence="1">
    <location>
        <begin position="210"/>
        <end position="243"/>
    </location>
</feature>
<evidence type="ECO:0000313" key="3">
    <source>
        <dbReference type="EMBL" id="PSJ65648.1"/>
    </source>
</evidence>
<keyword evidence="1" id="KW-1133">Transmembrane helix</keyword>
<feature type="transmembrane region" description="Helical" evidence="1">
    <location>
        <begin position="133"/>
        <end position="166"/>
    </location>
</feature>
<proteinExistence type="predicted"/>
<accession>A0A2P7ST29</accession>
<name>A0A2P7ST29_9HYPH</name>
<feature type="domain" description="DUF2157" evidence="2">
    <location>
        <begin position="13"/>
        <end position="153"/>
    </location>
</feature>
<keyword evidence="1" id="KW-0812">Transmembrane</keyword>
<feature type="transmembrane region" description="Helical" evidence="1">
    <location>
        <begin position="178"/>
        <end position="198"/>
    </location>
</feature>
<feature type="transmembrane region" description="Helical" evidence="1">
    <location>
        <begin position="280"/>
        <end position="301"/>
    </location>
</feature>
<dbReference type="InterPro" id="IPR018677">
    <property type="entry name" value="DUF2157"/>
</dbReference>
<comment type="caution">
    <text evidence="3">The sequence shown here is derived from an EMBL/GenBank/DDBJ whole genome shotgun (WGS) entry which is preliminary data.</text>
</comment>
<evidence type="ECO:0000256" key="1">
    <source>
        <dbReference type="SAM" id="Phobius"/>
    </source>
</evidence>
<protein>
    <submittedName>
        <fullName evidence="3">DUF2157 domain-containing protein</fullName>
    </submittedName>
</protein>
<feature type="transmembrane region" description="Helical" evidence="1">
    <location>
        <begin position="255"/>
        <end position="274"/>
    </location>
</feature>